<keyword evidence="5 8" id="KW-0648">Protein biosynthesis</keyword>
<dbReference type="InterPro" id="IPR027417">
    <property type="entry name" value="P-loop_NTPase"/>
</dbReference>
<evidence type="ECO:0000256" key="8">
    <source>
        <dbReference type="RuleBase" id="RU000644"/>
    </source>
</evidence>
<name>A0A845D959_9BACT</name>
<dbReference type="PROSITE" id="PS51722">
    <property type="entry name" value="G_TR_2"/>
    <property type="match status" value="1"/>
</dbReference>
<gene>
    <name evidence="10" type="primary">infB</name>
    <name evidence="10" type="ORF">F4X82_01930</name>
</gene>
<dbReference type="PANTHER" id="PTHR43381">
    <property type="entry name" value="TRANSLATION INITIATION FACTOR IF-2-RELATED"/>
    <property type="match status" value="1"/>
</dbReference>
<dbReference type="InterPro" id="IPR005225">
    <property type="entry name" value="Small_GTP-bd"/>
</dbReference>
<evidence type="ECO:0000259" key="9">
    <source>
        <dbReference type="PROSITE" id="PS51722"/>
    </source>
</evidence>
<dbReference type="AlphaFoldDB" id="A0A845D959"/>
<dbReference type="Pfam" id="PF11987">
    <property type="entry name" value="IF-2"/>
    <property type="match status" value="1"/>
</dbReference>
<dbReference type="EMBL" id="VXOY01000015">
    <property type="protein sequence ID" value="MYE38260.1"/>
    <property type="molecule type" value="Genomic_DNA"/>
</dbReference>
<keyword evidence="3 8" id="KW-0396">Initiation factor</keyword>
<dbReference type="GO" id="GO:0003924">
    <property type="term" value="F:GTPase activity"/>
    <property type="evidence" value="ECO:0007669"/>
    <property type="project" value="InterPro"/>
</dbReference>
<dbReference type="Gene3D" id="3.40.50.10050">
    <property type="entry name" value="Translation initiation factor IF- 2, domain 3"/>
    <property type="match status" value="1"/>
</dbReference>
<dbReference type="NCBIfam" id="TIGR00231">
    <property type="entry name" value="small_GTP"/>
    <property type="match status" value="1"/>
</dbReference>
<dbReference type="FunFam" id="3.40.50.300:FF:000019">
    <property type="entry name" value="Translation initiation factor IF-2"/>
    <property type="match status" value="1"/>
</dbReference>
<evidence type="ECO:0000256" key="5">
    <source>
        <dbReference type="ARBA" id="ARBA00022917"/>
    </source>
</evidence>
<dbReference type="InterPro" id="IPR036925">
    <property type="entry name" value="TIF_IF2_dom3_sf"/>
</dbReference>
<accession>A0A845D959</accession>
<dbReference type="InterPro" id="IPR015760">
    <property type="entry name" value="TIF_IF2"/>
</dbReference>
<dbReference type="InterPro" id="IPR009000">
    <property type="entry name" value="Transl_B-barrel_sf"/>
</dbReference>
<evidence type="ECO:0000313" key="11">
    <source>
        <dbReference type="Proteomes" id="UP000449092"/>
    </source>
</evidence>
<dbReference type="SUPFAM" id="SSF52540">
    <property type="entry name" value="P-loop containing nucleoside triphosphate hydrolases"/>
    <property type="match status" value="1"/>
</dbReference>
<feature type="domain" description="Tr-type G" evidence="9">
    <location>
        <begin position="16"/>
        <end position="183"/>
    </location>
</feature>
<dbReference type="InterPro" id="IPR000178">
    <property type="entry name" value="TF_IF2_bacterial-like"/>
</dbReference>
<evidence type="ECO:0000256" key="4">
    <source>
        <dbReference type="ARBA" id="ARBA00022741"/>
    </source>
</evidence>
<dbReference type="SUPFAM" id="SSF50447">
    <property type="entry name" value="Translation proteins"/>
    <property type="match status" value="2"/>
</dbReference>
<organism evidence="10 11">
    <name type="scientific">Candidatus Spechtbacteria bacterium SB0662_bin_43</name>
    <dbReference type="NCBI Taxonomy" id="2604897"/>
    <lineage>
        <taxon>Bacteria</taxon>
        <taxon>Candidatus Spechtiibacteriota</taxon>
    </lineage>
</organism>
<dbReference type="GO" id="GO:0003743">
    <property type="term" value="F:translation initiation factor activity"/>
    <property type="evidence" value="ECO:0007669"/>
    <property type="project" value="UniProtKB-UniRule"/>
</dbReference>
<reference evidence="10 11" key="1">
    <citation type="submission" date="2019-09" db="EMBL/GenBank/DDBJ databases">
        <title>Characterisation of the sponge microbiome using genome-centric metagenomics.</title>
        <authorList>
            <person name="Engelberts J.P."/>
            <person name="Robbins S.J."/>
            <person name="De Goeij J.M."/>
            <person name="Aranda M."/>
            <person name="Bell S.C."/>
            <person name="Webster N.S."/>
        </authorList>
    </citation>
    <scope>NUCLEOTIDE SEQUENCE [LARGE SCALE GENOMIC DNA]</scope>
    <source>
        <strain evidence="10">SB0662_bin_43</strain>
    </source>
</reference>
<dbReference type="InterPro" id="IPR023115">
    <property type="entry name" value="TIF_IF2_dom3"/>
</dbReference>
<evidence type="ECO:0000313" key="10">
    <source>
        <dbReference type="EMBL" id="MYE38260.1"/>
    </source>
</evidence>
<evidence type="ECO:0000256" key="6">
    <source>
        <dbReference type="ARBA" id="ARBA00023134"/>
    </source>
</evidence>
<dbReference type="PANTHER" id="PTHR43381:SF5">
    <property type="entry name" value="TR-TYPE G DOMAIN-CONTAINING PROTEIN"/>
    <property type="match status" value="1"/>
</dbReference>
<evidence type="ECO:0000256" key="2">
    <source>
        <dbReference type="ARBA" id="ARBA00020675"/>
    </source>
</evidence>
<evidence type="ECO:0000256" key="3">
    <source>
        <dbReference type="ARBA" id="ARBA00022540"/>
    </source>
</evidence>
<dbReference type="SUPFAM" id="SSF52156">
    <property type="entry name" value="Initiation factor IF2/eIF5b, domain 3"/>
    <property type="match status" value="1"/>
</dbReference>
<protein>
    <recommendedName>
        <fullName evidence="2 7">Translation initiation factor IF-2</fullName>
    </recommendedName>
</protein>
<proteinExistence type="inferred from homology"/>
<evidence type="ECO:0000256" key="7">
    <source>
        <dbReference type="NCBIfam" id="TIGR00487"/>
    </source>
</evidence>
<dbReference type="CDD" id="cd01887">
    <property type="entry name" value="IF2_eIF5B"/>
    <property type="match status" value="1"/>
</dbReference>
<dbReference type="Gene3D" id="3.40.50.300">
    <property type="entry name" value="P-loop containing nucleotide triphosphate hydrolases"/>
    <property type="match status" value="1"/>
</dbReference>
<dbReference type="NCBIfam" id="TIGR00487">
    <property type="entry name" value="IF-2"/>
    <property type="match status" value="1"/>
</dbReference>
<dbReference type="FunFam" id="3.40.50.10050:FF:000001">
    <property type="entry name" value="Translation initiation factor IF-2"/>
    <property type="match status" value="1"/>
</dbReference>
<dbReference type="Proteomes" id="UP000449092">
    <property type="component" value="Unassembled WGS sequence"/>
</dbReference>
<dbReference type="Pfam" id="PF22042">
    <property type="entry name" value="EF-G_D2"/>
    <property type="match status" value="1"/>
</dbReference>
<evidence type="ECO:0000256" key="1">
    <source>
        <dbReference type="ARBA" id="ARBA00007733"/>
    </source>
</evidence>
<comment type="similarity">
    <text evidence="1 8">Belongs to the TRAFAC class translation factor GTPase superfamily. Classic translation factor GTPase family. IF-2 subfamily.</text>
</comment>
<dbReference type="InterPro" id="IPR053905">
    <property type="entry name" value="EF-G-like_DII"/>
</dbReference>
<dbReference type="InterPro" id="IPR000795">
    <property type="entry name" value="T_Tr_GTP-bd_dom"/>
</dbReference>
<comment type="caution">
    <text evidence="10">The sequence shown here is derived from an EMBL/GenBank/DDBJ whole genome shotgun (WGS) entry which is preliminary data.</text>
</comment>
<keyword evidence="6" id="KW-0342">GTP-binding</keyword>
<dbReference type="Pfam" id="PF00009">
    <property type="entry name" value="GTP_EFTU"/>
    <property type="match status" value="1"/>
</dbReference>
<comment type="function">
    <text evidence="8">One of the essential components for the initiation of protein synthesis. Protects formylmethionyl-tRNA from spontaneous hydrolysis and promotes its binding to the 30S ribosomal subunits. Also involved in the hydrolysis of GTP during the formation of the 70S ribosomal complex.</text>
</comment>
<keyword evidence="4" id="KW-0547">Nucleotide-binding</keyword>
<dbReference type="Gene3D" id="2.40.30.10">
    <property type="entry name" value="Translation factors"/>
    <property type="match status" value="2"/>
</dbReference>
<dbReference type="GO" id="GO:0005737">
    <property type="term" value="C:cytoplasm"/>
    <property type="evidence" value="ECO:0007669"/>
    <property type="project" value="UniProtKB-UniRule"/>
</dbReference>
<dbReference type="GO" id="GO:0005525">
    <property type="term" value="F:GTP binding"/>
    <property type="evidence" value="ECO:0007669"/>
    <property type="project" value="UniProtKB-KW"/>
</dbReference>
<sequence>MKTATTMKKISPASANRSVVVVVLGHVDHGKTSLLDYMRKTKVVARESGGITQHIGAYQVERGDRTITFIDTPGHEAFSAMRHRGARVADIAILVVAADDGIKPQTQEAIQAIQKAKIPFVVALNKIDKPEADTARTKNQLLEENVLLEGYGGDVPSVEVSAHTGQGIDELLDMIVLLSDILDIQAASEEGDVSVVVIESFHDSQKGAGATFLIQNGVLEVGTILAGESAFVKVRAIENYQGERIQHATPGMPCVVYGLSAVARVGDVLLTQQSVRDAERTLKPSSLLSSMNAVPKDTDVIPLIVKTDAQGTLEAVMDVLQQLQKEEVPIHIFFSGVGDVTDSDIRLALSTHAVLVGFRVSTSSSAKTFLRNHPTVTISFFETIYDLSEGVRGIADDTLKPQQQKHVRGRLEVLKVFRAESNRSIIGGRVIDGGIEQGSASVVRDKKQKGDVTIVELRQEQKGITQAKEGMEVGLQVQGAVKIEPGDVVEYLQDA</sequence>